<sequence length="100" mass="11801">MNYFKALYMSVSDCNKIFKTKIQNKFVFLLILLNKILISVFKLMICDFTPTKITKLFYNILLCTLAFLWYGQANSYPILKKKCNSLKRVSSNLLARCRKR</sequence>
<dbReference type="InParanoid" id="J8ZTD5"/>
<keyword evidence="3" id="KW-1185">Reference proteome</keyword>
<evidence type="ECO:0000313" key="2">
    <source>
        <dbReference type="EMBL" id="EJW02948.1"/>
    </source>
</evidence>
<comment type="caution">
    <text evidence="2">The sequence shown here is derived from an EMBL/GenBank/DDBJ whole genome shotgun (WGS) entry which is preliminary data.</text>
</comment>
<dbReference type="AlphaFoldDB" id="J8ZTD5"/>
<dbReference type="Proteomes" id="UP000003163">
    <property type="component" value="Unassembled WGS sequence"/>
</dbReference>
<dbReference type="HOGENOM" id="CLU_2306058_0_0_1"/>
<keyword evidence="1" id="KW-0812">Transmembrane</keyword>
<keyword evidence="1" id="KW-1133">Transmembrane helix</keyword>
<protein>
    <submittedName>
        <fullName evidence="2">Uncharacterized protein</fullName>
    </submittedName>
</protein>
<feature type="transmembrane region" description="Helical" evidence="1">
    <location>
        <begin position="57"/>
        <end position="79"/>
    </location>
</feature>
<name>J8ZTD5_EDHAE</name>
<evidence type="ECO:0000313" key="3">
    <source>
        <dbReference type="Proteomes" id="UP000003163"/>
    </source>
</evidence>
<gene>
    <name evidence="2" type="ORF">EDEG_02665</name>
</gene>
<reference evidence="2 3" key="1">
    <citation type="submission" date="2011-08" db="EMBL/GenBank/DDBJ databases">
        <authorList>
            <person name="Liu Z.J."/>
            <person name="Shi F.L."/>
            <person name="Lu J.Q."/>
            <person name="Li M."/>
            <person name="Wang Z.L."/>
        </authorList>
    </citation>
    <scope>NUCLEOTIDE SEQUENCE [LARGE SCALE GENOMIC DNA]</scope>
    <source>
        <strain evidence="2 3">USNM 41457</strain>
    </source>
</reference>
<dbReference type="EMBL" id="AFBI03000050">
    <property type="protein sequence ID" value="EJW02948.1"/>
    <property type="molecule type" value="Genomic_DNA"/>
</dbReference>
<evidence type="ECO:0000256" key="1">
    <source>
        <dbReference type="SAM" id="Phobius"/>
    </source>
</evidence>
<feature type="transmembrane region" description="Helical" evidence="1">
    <location>
        <begin position="26"/>
        <end position="45"/>
    </location>
</feature>
<proteinExistence type="predicted"/>
<dbReference type="VEuPathDB" id="MicrosporidiaDB:EDEG_02665"/>
<accession>J8ZTD5</accession>
<reference evidence="3" key="2">
    <citation type="submission" date="2015-07" db="EMBL/GenBank/DDBJ databases">
        <title>Contrasting host-pathogen interactions and genome evolution in two generalist and specialist microsporidian pathogens of mosquitoes.</title>
        <authorList>
            <consortium name="The Broad Institute Genomics Platform"/>
            <consortium name="The Broad Institute Genome Sequencing Center for Infectious Disease"/>
            <person name="Cuomo C.A."/>
            <person name="Sanscrainte N.D."/>
            <person name="Goldberg J.M."/>
            <person name="Heiman D."/>
            <person name="Young S."/>
            <person name="Zeng Q."/>
            <person name="Becnel J.J."/>
            <person name="Birren B.W."/>
        </authorList>
    </citation>
    <scope>NUCLEOTIDE SEQUENCE [LARGE SCALE GENOMIC DNA]</scope>
    <source>
        <strain evidence="3">USNM 41457</strain>
    </source>
</reference>
<keyword evidence="1" id="KW-0472">Membrane</keyword>
<organism evidence="2 3">
    <name type="scientific">Edhazardia aedis (strain USNM 41457)</name>
    <name type="common">Microsporidian parasite</name>
    <dbReference type="NCBI Taxonomy" id="1003232"/>
    <lineage>
        <taxon>Eukaryota</taxon>
        <taxon>Fungi</taxon>
        <taxon>Fungi incertae sedis</taxon>
        <taxon>Microsporidia</taxon>
        <taxon>Edhazardia</taxon>
    </lineage>
</organism>